<feature type="chain" id="PRO_5011616953" description="Peptidase MA superfamily protein" evidence="1">
    <location>
        <begin position="21"/>
        <end position="389"/>
    </location>
</feature>
<keyword evidence="1" id="KW-0732">Signal</keyword>
<sequence>MKIKIYCLSLFTLLASLSYGQSNPVRILNNISLPKDTVIKEALLRSLDGFLRSKDSANAANGFVSKADLLETSLLIDEMKSIEKNARSNSNNFYKPYLTNVIQRDEQTYLLQLSYLGTREDTAILRGSFRLLARQEADRFVFLSPLATNAMLWKTCRMDNVVFRYKEKINLEEAKKLQQMLAYYDKKIGVPRQQIRFYCCDDFEEALKLIGVEYKAIYNGYNHLSLYTCHNNQTLIVSGMANRTGFNEFDPHDLWHERLHNMYSTGIINKPVDEGCAYLYGGSWGIEWKEILAAFRDYAAKNEHADWLALYISEQNFVEGPKRLNIAYAINALIVQQLEKEKGFNAVKALLCCGKREKGDENYFRILEKVAGISKGVFNSRVERLIAGR</sequence>
<gene>
    <name evidence="2" type="ORF">SAMN04488505_10737</name>
</gene>
<evidence type="ECO:0008006" key="4">
    <source>
        <dbReference type="Google" id="ProtNLM"/>
    </source>
</evidence>
<dbReference type="EMBL" id="FOBB01000007">
    <property type="protein sequence ID" value="SEM91601.1"/>
    <property type="molecule type" value="Genomic_DNA"/>
</dbReference>
<accession>A0A1H8C8R5</accession>
<reference evidence="2 3" key="1">
    <citation type="submission" date="2016-10" db="EMBL/GenBank/DDBJ databases">
        <authorList>
            <person name="de Groot N.N."/>
        </authorList>
    </citation>
    <scope>NUCLEOTIDE SEQUENCE [LARGE SCALE GENOMIC DNA]</scope>
    <source>
        <strain evidence="2 3">DSM 21039</strain>
    </source>
</reference>
<feature type="signal peptide" evidence="1">
    <location>
        <begin position="1"/>
        <end position="20"/>
    </location>
</feature>
<dbReference type="OrthoDB" id="788878at2"/>
<organism evidence="2 3">
    <name type="scientific">Chitinophaga rupis</name>
    <dbReference type="NCBI Taxonomy" id="573321"/>
    <lineage>
        <taxon>Bacteria</taxon>
        <taxon>Pseudomonadati</taxon>
        <taxon>Bacteroidota</taxon>
        <taxon>Chitinophagia</taxon>
        <taxon>Chitinophagales</taxon>
        <taxon>Chitinophagaceae</taxon>
        <taxon>Chitinophaga</taxon>
    </lineage>
</organism>
<dbReference type="RefSeq" id="WP_089917923.1">
    <property type="nucleotide sequence ID" value="NZ_FOBB01000007.1"/>
</dbReference>
<dbReference type="Proteomes" id="UP000198984">
    <property type="component" value="Unassembled WGS sequence"/>
</dbReference>
<dbReference type="AlphaFoldDB" id="A0A1H8C8R5"/>
<proteinExistence type="predicted"/>
<evidence type="ECO:0000313" key="2">
    <source>
        <dbReference type="EMBL" id="SEM91601.1"/>
    </source>
</evidence>
<evidence type="ECO:0000256" key="1">
    <source>
        <dbReference type="SAM" id="SignalP"/>
    </source>
</evidence>
<name>A0A1H8C8R5_9BACT</name>
<evidence type="ECO:0000313" key="3">
    <source>
        <dbReference type="Proteomes" id="UP000198984"/>
    </source>
</evidence>
<keyword evidence="3" id="KW-1185">Reference proteome</keyword>
<protein>
    <recommendedName>
        <fullName evidence="4">Peptidase MA superfamily protein</fullName>
    </recommendedName>
</protein>
<dbReference type="STRING" id="573321.SAMN04488505_10737"/>